<dbReference type="EMBL" id="CP000488">
    <property type="protein sequence ID" value="ABL02746.1"/>
    <property type="molecule type" value="Genomic_DNA"/>
</dbReference>
<evidence type="ECO:0000256" key="3">
    <source>
        <dbReference type="ARBA" id="ARBA00004496"/>
    </source>
</evidence>
<feature type="domain" description="N-acetylmuramoyl-L-alanine amidase" evidence="13">
    <location>
        <begin position="15"/>
        <end position="162"/>
    </location>
</feature>
<dbReference type="InterPro" id="IPR036505">
    <property type="entry name" value="Amidase/PGRP_sf"/>
</dbReference>
<keyword evidence="10" id="KW-0961">Cell wall biogenesis/degradation</keyword>
<dbReference type="SMART" id="SM00644">
    <property type="entry name" value="Ami_2"/>
    <property type="match status" value="1"/>
</dbReference>
<dbReference type="CDD" id="cd06583">
    <property type="entry name" value="PGRP"/>
    <property type="match status" value="1"/>
</dbReference>
<comment type="cofactor">
    <cofactor evidence="2">
        <name>Zn(2+)</name>
        <dbReference type="ChEBI" id="CHEBI:29105"/>
    </cofactor>
</comment>
<keyword evidence="15" id="KW-1185">Reference proteome</keyword>
<evidence type="ECO:0000256" key="2">
    <source>
        <dbReference type="ARBA" id="ARBA00001947"/>
    </source>
</evidence>
<evidence type="ECO:0000256" key="12">
    <source>
        <dbReference type="ARBA" id="ARBA00042615"/>
    </source>
</evidence>
<sequence>MINNHRLENIKQINSPNFNKRPNQAISLIVIHSISLPPGKFNNNHIEKFFTNQLDTSQHPYFKSIKDLKVSAHLLIKRNGMIIQFVPFNQRAWHAGKSNYKGKHNCNDFSIGIELQGDDNTSYELVQYKVLNNVIDLLKSHYPISTIKGHSDISPIRKTDPGPYFKWSKLHAIT</sequence>
<dbReference type="SUPFAM" id="SSF55846">
    <property type="entry name" value="N-acetylmuramoyl-L-alanine amidase-like"/>
    <property type="match status" value="1"/>
</dbReference>
<comment type="subcellular location">
    <subcellularLocation>
        <location evidence="3">Cytoplasm</location>
    </subcellularLocation>
</comment>
<evidence type="ECO:0000259" key="13">
    <source>
        <dbReference type="SMART" id="SM00644"/>
    </source>
</evidence>
<evidence type="ECO:0000256" key="9">
    <source>
        <dbReference type="ARBA" id="ARBA00022833"/>
    </source>
</evidence>
<evidence type="ECO:0000256" key="11">
    <source>
        <dbReference type="ARBA" id="ARBA00039257"/>
    </source>
</evidence>
<reference evidence="14 15" key="1">
    <citation type="journal article" date="2007" name="Science">
        <title>The Calyptogena magnifica chemoautotrophic symbiont genome.</title>
        <authorList>
            <person name="Newton I.L.G."/>
            <person name="Woyke T."/>
            <person name="Auchtung T.A."/>
            <person name="Dilly G.F."/>
            <person name="Dutton R.J."/>
            <person name="Fisher M.C."/>
            <person name="Fontanez K.M."/>
            <person name="Lau E."/>
            <person name="Stewart F.J."/>
            <person name="Richardson P.M."/>
            <person name="Barry K.W."/>
            <person name="Saunders E."/>
            <person name="Detter J.C."/>
            <person name="Wu D."/>
            <person name="Eisen J.A."/>
            <person name="Cavanaugh C.M."/>
        </authorList>
    </citation>
    <scope>NUCLEOTIDE SEQUENCE [LARGE SCALE GENOMIC DNA]</scope>
    <source>
        <strain evidence="14 15">Cm</strain>
    </source>
</reference>
<comment type="catalytic activity">
    <reaction evidence="1">
        <text>Hydrolyzes the link between N-acetylmuramoyl residues and L-amino acid residues in certain cell-wall glycopeptides.</text>
        <dbReference type="EC" id="3.5.1.28"/>
    </reaction>
</comment>
<organism evidence="14 15">
    <name type="scientific">Ruthia magnifica subsp. Calyptogena magnifica</name>
    <dbReference type="NCBI Taxonomy" id="413404"/>
    <lineage>
        <taxon>Bacteria</taxon>
        <taxon>Pseudomonadati</taxon>
        <taxon>Pseudomonadota</taxon>
        <taxon>Gammaproteobacteria</taxon>
        <taxon>Candidatus Pseudothioglobaceae</taxon>
        <taxon>Candidatus Ruthturnera</taxon>
    </lineage>
</organism>
<dbReference type="GO" id="GO:0005737">
    <property type="term" value="C:cytoplasm"/>
    <property type="evidence" value="ECO:0007669"/>
    <property type="project" value="UniProtKB-SubCell"/>
</dbReference>
<dbReference type="RefSeq" id="WP_011738371.1">
    <property type="nucleotide sequence ID" value="NC_008610.1"/>
</dbReference>
<dbReference type="Pfam" id="PF01510">
    <property type="entry name" value="Amidase_2"/>
    <property type="match status" value="1"/>
</dbReference>
<dbReference type="InterPro" id="IPR051206">
    <property type="entry name" value="NAMLAA_amidase_2"/>
</dbReference>
<evidence type="ECO:0000313" key="14">
    <source>
        <dbReference type="EMBL" id="ABL02746.1"/>
    </source>
</evidence>
<dbReference type="GO" id="GO:0008745">
    <property type="term" value="F:N-acetylmuramoyl-L-alanine amidase activity"/>
    <property type="evidence" value="ECO:0007669"/>
    <property type="project" value="UniProtKB-EC"/>
</dbReference>
<keyword evidence="9" id="KW-0862">Zinc</keyword>
<dbReference type="GO" id="GO:0071555">
    <property type="term" value="P:cell wall organization"/>
    <property type="evidence" value="ECO:0007669"/>
    <property type="project" value="UniProtKB-KW"/>
</dbReference>
<dbReference type="OrthoDB" id="9794842at2"/>
<dbReference type="PANTHER" id="PTHR30417:SF4">
    <property type="entry name" value="1,6-ANHYDRO-N-ACETYLMURAMYL-L-ALANINE AMIDASE AMPD"/>
    <property type="match status" value="1"/>
</dbReference>
<protein>
    <recommendedName>
        <fullName evidence="11">1,6-anhydro-N-acetylmuramyl-L-alanine amidase AmpD</fullName>
        <ecNumber evidence="5">3.5.1.28</ecNumber>
    </recommendedName>
    <alternativeName>
        <fullName evidence="12">N-acetylmuramoyl-L-alanine amidase</fullName>
    </alternativeName>
</protein>
<evidence type="ECO:0000256" key="8">
    <source>
        <dbReference type="ARBA" id="ARBA00022801"/>
    </source>
</evidence>
<dbReference type="NCBIfam" id="NF008758">
    <property type="entry name" value="PRK11789.1"/>
    <property type="match status" value="1"/>
</dbReference>
<evidence type="ECO:0000256" key="4">
    <source>
        <dbReference type="ARBA" id="ARBA00007553"/>
    </source>
</evidence>
<evidence type="ECO:0000256" key="7">
    <source>
        <dbReference type="ARBA" id="ARBA00022723"/>
    </source>
</evidence>
<dbReference type="KEGG" id="rma:Rmag_1042"/>
<accession>A1AXT9</accession>
<dbReference type="PANTHER" id="PTHR30417">
    <property type="entry name" value="N-ACETYLMURAMOYL-L-ALANINE AMIDASE AMID"/>
    <property type="match status" value="1"/>
</dbReference>
<evidence type="ECO:0000256" key="10">
    <source>
        <dbReference type="ARBA" id="ARBA00023316"/>
    </source>
</evidence>
<dbReference type="HOGENOM" id="CLU_049290_1_0_6"/>
<dbReference type="Gene3D" id="3.40.80.10">
    <property type="entry name" value="Peptidoglycan recognition protein-like"/>
    <property type="match status" value="1"/>
</dbReference>
<dbReference type="InterPro" id="IPR002502">
    <property type="entry name" value="Amidase_domain"/>
</dbReference>
<keyword evidence="8" id="KW-0378">Hydrolase</keyword>
<evidence type="ECO:0000313" key="15">
    <source>
        <dbReference type="Proteomes" id="UP000002587"/>
    </source>
</evidence>
<evidence type="ECO:0000256" key="5">
    <source>
        <dbReference type="ARBA" id="ARBA00011901"/>
    </source>
</evidence>
<dbReference type="GO" id="GO:0009253">
    <property type="term" value="P:peptidoglycan catabolic process"/>
    <property type="evidence" value="ECO:0007669"/>
    <property type="project" value="InterPro"/>
</dbReference>
<name>A1AXT9_RUTMC</name>
<evidence type="ECO:0000256" key="6">
    <source>
        <dbReference type="ARBA" id="ARBA00022490"/>
    </source>
</evidence>
<dbReference type="Proteomes" id="UP000002587">
    <property type="component" value="Chromosome"/>
</dbReference>
<dbReference type="AlphaFoldDB" id="A1AXT9"/>
<dbReference type="EC" id="3.5.1.28" evidence="5"/>
<evidence type="ECO:0000256" key="1">
    <source>
        <dbReference type="ARBA" id="ARBA00001561"/>
    </source>
</evidence>
<dbReference type="STRING" id="413404.Rmag_1042"/>
<proteinExistence type="inferred from homology"/>
<dbReference type="eggNOG" id="COG3023">
    <property type="taxonomic scope" value="Bacteria"/>
</dbReference>
<comment type="similarity">
    <text evidence="4">Belongs to the N-acetylmuramoyl-L-alanine amidase 2 family.</text>
</comment>
<keyword evidence="7" id="KW-0479">Metal-binding</keyword>
<dbReference type="GO" id="GO:0009254">
    <property type="term" value="P:peptidoglycan turnover"/>
    <property type="evidence" value="ECO:0007669"/>
    <property type="project" value="TreeGrafter"/>
</dbReference>
<keyword evidence="6" id="KW-0963">Cytoplasm</keyword>
<gene>
    <name evidence="14" type="ordered locus">Rmag_1042</name>
</gene>
<dbReference type="GO" id="GO:0046872">
    <property type="term" value="F:metal ion binding"/>
    <property type="evidence" value="ECO:0007669"/>
    <property type="project" value="UniProtKB-KW"/>
</dbReference>